<evidence type="ECO:0000313" key="2">
    <source>
        <dbReference type="EMBL" id="TKT03437.1"/>
    </source>
</evidence>
<accession>A0A4U5WMR1</accession>
<evidence type="ECO:0000313" key="3">
    <source>
        <dbReference type="Proteomes" id="UP000305929"/>
    </source>
</evidence>
<dbReference type="OrthoDB" id="1780383at2"/>
<sequence length="495" mass="54423">MIKMAVAVYLPNLTVSEDELALVEVMLKRLAYYIPRNQVAEDYYEGKRKLDNISSSIPPHLQNLRTVVGWAGISVDVLDERLDWQGWISESGKDFGLRDVYTQNNLAMESSLGHLDTLIYGTSFVTVGAGYEGEPSPLISVESPMRMTGIWDSRLRRLSAALGVNAIDESTKQVSEVTLYMPYANITLGKVAGIWQVLDRDDHNLGRVMVVQMTNRSRASREGGRSEITRGIRSLVDQGVRTLLGMEINREFYSIPQKYILGADMSMFMDDDGNMRPAWQTIQGQVVAIEDPIDEDTDRPDQTRRPEIGQFNAASPAPYAEQLKVLSQMVAAEAALPSGYFGFVTENPSSADAIRQEEARLIKRAERKQLSFGHSWMEVGRLSVLVREGSDADLSEFNSVSVKWRDAATPTRSAAADEASKLIAAGVLPADSSVTWDRLGFSPQEQERLASDLRRARGAASLQEAIRAAVTAPSTTDPAVEAPGDTRAGSEEAAA</sequence>
<dbReference type="Proteomes" id="UP000305929">
    <property type="component" value="Unassembled WGS sequence"/>
</dbReference>
<reference evidence="2 3" key="1">
    <citation type="submission" date="2019-04" db="EMBL/GenBank/DDBJ databases">
        <title>Streptomyces lasaliensis sp. nov., an Actinomycete isolated from soil which produces the polyether antibiotic lasalocid.</title>
        <authorList>
            <person name="Erwin G."/>
            <person name="Haber C."/>
        </authorList>
    </citation>
    <scope>NUCLEOTIDE SEQUENCE [LARGE SCALE GENOMIC DNA]</scope>
    <source>
        <strain evidence="2 3">X-537</strain>
    </source>
</reference>
<protein>
    <submittedName>
        <fullName evidence="2">Phage portal protein</fullName>
    </submittedName>
</protein>
<comment type="caution">
    <text evidence="2">The sequence shown here is derived from an EMBL/GenBank/DDBJ whole genome shotgun (WGS) entry which is preliminary data.</text>
</comment>
<dbReference type="InterPro" id="IPR021145">
    <property type="entry name" value="Portal_protein_SPP1_Gp6-like"/>
</dbReference>
<keyword evidence="3" id="KW-1185">Reference proteome</keyword>
<proteinExistence type="predicted"/>
<feature type="region of interest" description="Disordered" evidence="1">
    <location>
        <begin position="469"/>
        <end position="495"/>
    </location>
</feature>
<dbReference type="AlphaFoldDB" id="A0A4U5WMR1"/>
<name>A0A4U5WMR1_STRLS</name>
<dbReference type="Pfam" id="PF05133">
    <property type="entry name" value="SPP1_portal"/>
    <property type="match status" value="1"/>
</dbReference>
<dbReference type="EMBL" id="SZNQ01000001">
    <property type="protein sequence ID" value="TKT03437.1"/>
    <property type="molecule type" value="Genomic_DNA"/>
</dbReference>
<gene>
    <name evidence="2" type="ORF">E4U91_27320</name>
</gene>
<organism evidence="2 3">
    <name type="scientific">Streptomyces lasalocidi</name>
    <name type="common">Streptomyces lasaliensis</name>
    <dbReference type="NCBI Taxonomy" id="324833"/>
    <lineage>
        <taxon>Bacteria</taxon>
        <taxon>Bacillati</taxon>
        <taxon>Actinomycetota</taxon>
        <taxon>Actinomycetes</taxon>
        <taxon>Kitasatosporales</taxon>
        <taxon>Streptomycetaceae</taxon>
        <taxon>Streptomyces</taxon>
    </lineage>
</organism>
<evidence type="ECO:0000256" key="1">
    <source>
        <dbReference type="SAM" id="MobiDB-lite"/>
    </source>
</evidence>